<feature type="region of interest" description="Disordered" evidence="1">
    <location>
        <begin position="153"/>
        <end position="192"/>
    </location>
</feature>
<dbReference type="VEuPathDB" id="TriTrypDB:TM35_000142530"/>
<dbReference type="GeneID" id="39985478"/>
<proteinExistence type="predicted"/>
<feature type="region of interest" description="Disordered" evidence="1">
    <location>
        <begin position="879"/>
        <end position="903"/>
    </location>
</feature>
<accession>A0A1X0NWI6</accession>
<feature type="region of interest" description="Disordered" evidence="1">
    <location>
        <begin position="811"/>
        <end position="830"/>
    </location>
</feature>
<keyword evidence="3" id="KW-1185">Reference proteome</keyword>
<comment type="caution">
    <text evidence="2">The sequence shown here is derived from an EMBL/GenBank/DDBJ whole genome shotgun (WGS) entry which is preliminary data.</text>
</comment>
<dbReference type="EMBL" id="NBCO01000014">
    <property type="protein sequence ID" value="ORC89042.1"/>
    <property type="molecule type" value="Genomic_DNA"/>
</dbReference>
<evidence type="ECO:0000256" key="1">
    <source>
        <dbReference type="SAM" id="MobiDB-lite"/>
    </source>
</evidence>
<evidence type="ECO:0000313" key="3">
    <source>
        <dbReference type="Proteomes" id="UP000192257"/>
    </source>
</evidence>
<evidence type="ECO:0000313" key="2">
    <source>
        <dbReference type="EMBL" id="ORC89042.1"/>
    </source>
</evidence>
<feature type="compositionally biased region" description="Polar residues" evidence="1">
    <location>
        <begin position="893"/>
        <end position="902"/>
    </location>
</feature>
<sequence length="991" mass="112040">MTHPPYARDLPSDLLDLIDHTTRGVRRLYASTQCAEMSTHPDTTEDRPITTTTKRTKRRTSTTTTGTSAVNERSEGKSNGVESREEEEEENIPRRASTAVRSRPQHSNHYNTSTEDDLRGTVHRWTLRRTQAIPTNNTTEDRSITSTVNTTLSLDGHRRQPPTLHSIARGPHSSITSTVNTSATGMDDRSGLQLSQKWKDTFKSLLSGAVEPNRSNTAPLSSSTVDVSITHQQENHIAQVTQDSKVPLTSIVKNNEQDRMYEMLKQSKATVERLQQQLKEQDESHRRELSELRTEHSSELAQLRREIFEARQKAEEEVSTQLLASFSVKQKLLQAEVVNERMRAEEMNRTIEERNKTIERLHAQLEEASGHLRQLQSEVDAKERQVKELRDNVLKTRKDLAALEEEVATRVGELAESKRREKLAVEREKESQSLVNRLESQLREQEQRSREELHRLEEEFHSTSKSYQNLIGEATDKLTALEKVERKYRTLKEQNRQQKQQLQEEIARLTSVQDEKQQHLKRIEELQQDVETLRLQLARKEHEMREERASQHHMVDSLKKQLEEEEDKACQERENLQKSVRHTEECMARLQREMESLTQQLEEERQHSKELLVKLEESALRHQEDLASVRQAASSYQQQTESILASMRRQLREKDAKLQALASTASEPIQRLRSQLEDERGRRATLEEQFNRYKQKAKAAEEAALREIRREQNRASSSARSQSQSSSVPAAPTKTSSTTTGLGVGLGLGETVTPVMPLSSTRTTSSSSTAAAAAMREEIGSGSSLPVSMPHHGSGLTTPTDQRLPKALVPPLPRAHNRRNLHSPTVSPSRTVGNADIAFTTTTTAAAAAVMVTASTPHIGWDSVGSISNISCSSPLCSSREGDTEGIDPAMTNPASGSNYQISPPDVDDSVHEMLTHSSKPFEERHIDDKMAQHEQVLREFHESAAEVFRKITGNRDEFLAKCTSVVRAVSHHPGDRERSLEAESRENISD</sequence>
<reference evidence="2 3" key="1">
    <citation type="submission" date="2017-03" db="EMBL/GenBank/DDBJ databases">
        <title>An alternative strategy for trypanosome survival in the mammalian bloodstream revealed through genome and transcriptome analysis of the ubiquitous bovine parasite Trypanosoma (Megatrypanum) theileri.</title>
        <authorList>
            <person name="Kelly S."/>
            <person name="Ivens A."/>
            <person name="Mott A."/>
            <person name="O'Neill E."/>
            <person name="Emms D."/>
            <person name="Macleod O."/>
            <person name="Voorheis P."/>
            <person name="Matthews J."/>
            <person name="Matthews K."/>
            <person name="Carrington M."/>
        </authorList>
    </citation>
    <scope>NUCLEOTIDE SEQUENCE [LARGE SCALE GENOMIC DNA]</scope>
    <source>
        <strain evidence="2">Edinburgh</strain>
    </source>
</reference>
<feature type="region of interest" description="Disordered" evidence="1">
    <location>
        <begin position="32"/>
        <end position="117"/>
    </location>
</feature>
<dbReference type="Proteomes" id="UP000192257">
    <property type="component" value="Unassembled WGS sequence"/>
</dbReference>
<dbReference type="RefSeq" id="XP_028883108.1">
    <property type="nucleotide sequence ID" value="XM_029025698.1"/>
</dbReference>
<name>A0A1X0NWI6_9TRYP</name>
<gene>
    <name evidence="2" type="ORF">TM35_000142530</name>
</gene>
<feature type="compositionally biased region" description="Polar residues" evidence="1">
    <location>
        <begin position="173"/>
        <end position="184"/>
    </location>
</feature>
<dbReference type="AlphaFoldDB" id="A0A1X0NWI6"/>
<feature type="region of interest" description="Disordered" evidence="1">
    <location>
        <begin position="709"/>
        <end position="749"/>
    </location>
</feature>
<dbReference type="OrthoDB" id="267632at2759"/>
<feature type="compositionally biased region" description="Low complexity" evidence="1">
    <location>
        <begin position="714"/>
        <end position="741"/>
    </location>
</feature>
<protein>
    <submittedName>
        <fullName evidence="2">BRCT domain-containing protein</fullName>
    </submittedName>
</protein>
<organism evidence="2 3">
    <name type="scientific">Trypanosoma theileri</name>
    <dbReference type="NCBI Taxonomy" id="67003"/>
    <lineage>
        <taxon>Eukaryota</taxon>
        <taxon>Discoba</taxon>
        <taxon>Euglenozoa</taxon>
        <taxon>Kinetoplastea</taxon>
        <taxon>Metakinetoplastina</taxon>
        <taxon>Trypanosomatida</taxon>
        <taxon>Trypanosomatidae</taxon>
        <taxon>Trypanosoma</taxon>
    </lineage>
</organism>